<name>A0A7W6F9L0_9HYPH</name>
<feature type="transmembrane region" description="Helical" evidence="10">
    <location>
        <begin position="160"/>
        <end position="182"/>
    </location>
</feature>
<evidence type="ECO:0000256" key="4">
    <source>
        <dbReference type="ARBA" id="ARBA00022475"/>
    </source>
</evidence>
<evidence type="ECO:0000256" key="9">
    <source>
        <dbReference type="ARBA" id="ARBA00023136"/>
    </source>
</evidence>
<evidence type="ECO:0000313" key="13">
    <source>
        <dbReference type="Proteomes" id="UP000517759"/>
    </source>
</evidence>
<dbReference type="GO" id="GO:0140359">
    <property type="term" value="F:ABC-type transporter activity"/>
    <property type="evidence" value="ECO:0007669"/>
    <property type="project" value="InterPro"/>
</dbReference>
<feature type="transmembrane region" description="Helical" evidence="10">
    <location>
        <begin position="114"/>
        <end position="131"/>
    </location>
</feature>
<keyword evidence="8" id="KW-0625">Polysaccharide transport</keyword>
<feature type="transmembrane region" description="Helical" evidence="10">
    <location>
        <begin position="194"/>
        <end position="215"/>
    </location>
</feature>
<comment type="similarity">
    <text evidence="2">Belongs to the ABC-2 integral membrane protein family.</text>
</comment>
<organism evidence="12 13">
    <name type="scientific">Methylobacterium brachythecii</name>
    <dbReference type="NCBI Taxonomy" id="1176177"/>
    <lineage>
        <taxon>Bacteria</taxon>
        <taxon>Pseudomonadati</taxon>
        <taxon>Pseudomonadota</taxon>
        <taxon>Alphaproteobacteria</taxon>
        <taxon>Hyphomicrobiales</taxon>
        <taxon>Methylobacteriaceae</taxon>
        <taxon>Methylobacterium</taxon>
    </lineage>
</organism>
<dbReference type="PANTHER" id="PTHR30413">
    <property type="entry name" value="INNER MEMBRANE TRANSPORT PERMEASE"/>
    <property type="match status" value="1"/>
</dbReference>
<evidence type="ECO:0000256" key="2">
    <source>
        <dbReference type="ARBA" id="ARBA00007783"/>
    </source>
</evidence>
<dbReference type="PANTHER" id="PTHR30413:SF10">
    <property type="entry name" value="CAPSULE POLYSACCHARIDE EXPORT INNER-MEMBRANE PROTEIN CTRC"/>
    <property type="match status" value="1"/>
</dbReference>
<evidence type="ECO:0000313" key="12">
    <source>
        <dbReference type="EMBL" id="MBB3905632.1"/>
    </source>
</evidence>
<evidence type="ECO:0000256" key="7">
    <source>
        <dbReference type="ARBA" id="ARBA00022989"/>
    </source>
</evidence>
<dbReference type="GO" id="GO:0043190">
    <property type="term" value="C:ATP-binding cassette (ABC) transporter complex"/>
    <property type="evidence" value="ECO:0007669"/>
    <property type="project" value="InterPro"/>
</dbReference>
<dbReference type="AlphaFoldDB" id="A0A7W6F9L0"/>
<keyword evidence="5" id="KW-0762">Sugar transport</keyword>
<dbReference type="EMBL" id="JACIDN010000016">
    <property type="protein sequence ID" value="MBB3905632.1"/>
    <property type="molecule type" value="Genomic_DNA"/>
</dbReference>
<evidence type="ECO:0000256" key="3">
    <source>
        <dbReference type="ARBA" id="ARBA00022448"/>
    </source>
</evidence>
<dbReference type="Proteomes" id="UP000517759">
    <property type="component" value="Unassembled WGS sequence"/>
</dbReference>
<comment type="caution">
    <text evidence="12">The sequence shown here is derived from an EMBL/GenBank/DDBJ whole genome shotgun (WGS) entry which is preliminary data.</text>
</comment>
<evidence type="ECO:0000259" key="11">
    <source>
        <dbReference type="Pfam" id="PF01061"/>
    </source>
</evidence>
<feature type="domain" description="ABC-2 type transporter transmembrane" evidence="11">
    <location>
        <begin position="63"/>
        <end position="266"/>
    </location>
</feature>
<proteinExistence type="inferred from homology"/>
<keyword evidence="7 10" id="KW-1133">Transmembrane helix</keyword>
<dbReference type="RefSeq" id="WP_306484491.1">
    <property type="nucleotide sequence ID" value="NZ_BSPG01000058.1"/>
</dbReference>
<protein>
    <submittedName>
        <fullName evidence="12">Capsular polysaccharide transport system permease protein</fullName>
    </submittedName>
</protein>
<dbReference type="InterPro" id="IPR013525">
    <property type="entry name" value="ABC2_TM"/>
</dbReference>
<keyword evidence="3" id="KW-0813">Transport</keyword>
<feature type="transmembrane region" description="Helical" evidence="10">
    <location>
        <begin position="222"/>
        <end position="241"/>
    </location>
</feature>
<evidence type="ECO:0000256" key="10">
    <source>
        <dbReference type="SAM" id="Phobius"/>
    </source>
</evidence>
<sequence>MTLAIRTRRWRYPEYSSSCISARKADMDGILLSVSVMKLANHEREPRAFAAKPDHVDAYLRVLSALMLRDMRTRFAGSYWGYLVQVVWPVSHMLIIAFALAIRNIPAPFGESSIIFAATGAVPTLVFQYISREIMKGILINKPLTYYPQVRSIDVMFSRVLVEINGSFMGVVLVFLIIYAIGLDPVPLNITSAIFGYICAILLGIGVGSINVAIVQVFPGWVIGYVLIGILIYLASGVMFMPNDFPEHIYAIMKWNPVLQIVELVRLGYDPNLPITIDYLYIFLWILGTFTVGLLLERTIGRRGN</sequence>
<dbReference type="PRINTS" id="PR00164">
    <property type="entry name" value="ABC2TRNSPORT"/>
</dbReference>
<feature type="transmembrane region" description="Helical" evidence="10">
    <location>
        <begin position="79"/>
        <end position="102"/>
    </location>
</feature>
<dbReference type="GO" id="GO:0015774">
    <property type="term" value="P:polysaccharide transport"/>
    <property type="evidence" value="ECO:0007669"/>
    <property type="project" value="UniProtKB-KW"/>
</dbReference>
<dbReference type="GO" id="GO:0015920">
    <property type="term" value="P:lipopolysaccharide transport"/>
    <property type="evidence" value="ECO:0007669"/>
    <property type="project" value="TreeGrafter"/>
</dbReference>
<feature type="transmembrane region" description="Helical" evidence="10">
    <location>
        <begin position="279"/>
        <end position="296"/>
    </location>
</feature>
<dbReference type="InterPro" id="IPR000412">
    <property type="entry name" value="ABC_2_transport"/>
</dbReference>
<evidence type="ECO:0000256" key="8">
    <source>
        <dbReference type="ARBA" id="ARBA00023047"/>
    </source>
</evidence>
<keyword evidence="6 10" id="KW-0812">Transmembrane</keyword>
<comment type="subcellular location">
    <subcellularLocation>
        <location evidence="1">Cell membrane</location>
        <topology evidence="1">Multi-pass membrane protein</topology>
    </subcellularLocation>
</comment>
<keyword evidence="9 10" id="KW-0472">Membrane</keyword>
<accession>A0A7W6F9L0</accession>
<reference evidence="12 13" key="1">
    <citation type="submission" date="2020-08" db="EMBL/GenBank/DDBJ databases">
        <title>Genomic Encyclopedia of Type Strains, Phase IV (KMG-IV): sequencing the most valuable type-strain genomes for metagenomic binning, comparative biology and taxonomic classification.</title>
        <authorList>
            <person name="Goeker M."/>
        </authorList>
    </citation>
    <scope>NUCLEOTIDE SEQUENCE [LARGE SCALE GENOMIC DNA]</scope>
    <source>
        <strain evidence="12 13">DSM 24105</strain>
    </source>
</reference>
<evidence type="ECO:0000256" key="6">
    <source>
        <dbReference type="ARBA" id="ARBA00022692"/>
    </source>
</evidence>
<dbReference type="Pfam" id="PF01061">
    <property type="entry name" value="ABC2_membrane"/>
    <property type="match status" value="1"/>
</dbReference>
<keyword evidence="4" id="KW-1003">Cell membrane</keyword>
<evidence type="ECO:0000256" key="1">
    <source>
        <dbReference type="ARBA" id="ARBA00004651"/>
    </source>
</evidence>
<gene>
    <name evidence="12" type="ORF">GGR33_005174</name>
</gene>
<evidence type="ECO:0000256" key="5">
    <source>
        <dbReference type="ARBA" id="ARBA00022597"/>
    </source>
</evidence>